<dbReference type="RefSeq" id="WP_020073653.1">
    <property type="nucleotide sequence ID" value="NZ_JBKWRC010000002.1"/>
</dbReference>
<evidence type="ECO:0000256" key="3">
    <source>
        <dbReference type="ARBA" id="ARBA00012438"/>
    </source>
</evidence>
<dbReference type="InterPro" id="IPR036097">
    <property type="entry name" value="HisK_dim/P_sf"/>
</dbReference>
<keyword evidence="10" id="KW-1133">Transmembrane helix</keyword>
<dbReference type="GO" id="GO:0016036">
    <property type="term" value="P:cellular response to phosphate starvation"/>
    <property type="evidence" value="ECO:0007669"/>
    <property type="project" value="TreeGrafter"/>
</dbReference>
<dbReference type="PROSITE" id="PS50109">
    <property type="entry name" value="HIS_KIN"/>
    <property type="match status" value="1"/>
</dbReference>
<dbReference type="EC" id="2.7.13.3" evidence="3"/>
<evidence type="ECO:0000256" key="10">
    <source>
        <dbReference type="SAM" id="Phobius"/>
    </source>
</evidence>
<dbReference type="Pfam" id="PF02518">
    <property type="entry name" value="HATPase_c"/>
    <property type="match status" value="1"/>
</dbReference>
<dbReference type="AlphaFoldDB" id="A0A928KS61"/>
<comment type="caution">
    <text evidence="13">The sequence shown here is derived from an EMBL/GenBank/DDBJ whole genome shotgun (WGS) entry which is preliminary data.</text>
</comment>
<dbReference type="Proteomes" id="UP000754750">
    <property type="component" value="Unassembled WGS sequence"/>
</dbReference>
<dbReference type="InterPro" id="IPR003661">
    <property type="entry name" value="HisK_dim/P_dom"/>
</dbReference>
<feature type="domain" description="HAMP" evidence="12">
    <location>
        <begin position="202"/>
        <end position="254"/>
    </location>
</feature>
<dbReference type="GO" id="GO:0005886">
    <property type="term" value="C:plasma membrane"/>
    <property type="evidence" value="ECO:0007669"/>
    <property type="project" value="TreeGrafter"/>
</dbReference>
<dbReference type="Gene3D" id="6.10.340.10">
    <property type="match status" value="1"/>
</dbReference>
<evidence type="ECO:0000256" key="4">
    <source>
        <dbReference type="ARBA" id="ARBA00022553"/>
    </source>
</evidence>
<dbReference type="Pfam" id="PF00512">
    <property type="entry name" value="HisKA"/>
    <property type="match status" value="1"/>
</dbReference>
<accession>A0A928KS61</accession>
<dbReference type="InterPro" id="IPR003660">
    <property type="entry name" value="HAMP_dom"/>
</dbReference>
<dbReference type="InterPro" id="IPR003594">
    <property type="entry name" value="HATPase_dom"/>
</dbReference>
<evidence type="ECO:0000256" key="7">
    <source>
        <dbReference type="ARBA" id="ARBA00023012"/>
    </source>
</evidence>
<dbReference type="SUPFAM" id="SSF55874">
    <property type="entry name" value="ATPase domain of HSP90 chaperone/DNA topoisomerase II/histidine kinase"/>
    <property type="match status" value="1"/>
</dbReference>
<dbReference type="Pfam" id="PF13188">
    <property type="entry name" value="PAS_8"/>
    <property type="match status" value="1"/>
</dbReference>
<evidence type="ECO:0000313" key="14">
    <source>
        <dbReference type="Proteomes" id="UP000754750"/>
    </source>
</evidence>
<dbReference type="SMART" id="SM00387">
    <property type="entry name" value="HATPase_c"/>
    <property type="match status" value="1"/>
</dbReference>
<dbReference type="FunFam" id="3.30.565.10:FF:000006">
    <property type="entry name" value="Sensor histidine kinase WalK"/>
    <property type="match status" value="1"/>
</dbReference>
<gene>
    <name evidence="13" type="ORF">E7512_09040</name>
</gene>
<dbReference type="InterPro" id="IPR036890">
    <property type="entry name" value="HATPase_C_sf"/>
</dbReference>
<reference evidence="13" key="1">
    <citation type="submission" date="2019-04" db="EMBL/GenBank/DDBJ databases">
        <title>Evolution of Biomass-Degrading Anaerobic Consortia Revealed by Metagenomics.</title>
        <authorList>
            <person name="Peng X."/>
        </authorList>
    </citation>
    <scope>NUCLEOTIDE SEQUENCE</scope>
    <source>
        <strain evidence="13">SIG551</strain>
    </source>
</reference>
<dbReference type="InterPro" id="IPR035965">
    <property type="entry name" value="PAS-like_dom_sf"/>
</dbReference>
<dbReference type="FunFam" id="1.10.287.130:FF:000001">
    <property type="entry name" value="Two-component sensor histidine kinase"/>
    <property type="match status" value="1"/>
</dbReference>
<dbReference type="Gene3D" id="3.30.450.20">
    <property type="entry name" value="PAS domain"/>
    <property type="match status" value="1"/>
</dbReference>
<evidence type="ECO:0000256" key="1">
    <source>
        <dbReference type="ARBA" id="ARBA00000085"/>
    </source>
</evidence>
<dbReference type="GO" id="GO:0004721">
    <property type="term" value="F:phosphoprotein phosphatase activity"/>
    <property type="evidence" value="ECO:0007669"/>
    <property type="project" value="TreeGrafter"/>
</dbReference>
<sequence length="601" mass="67325">MKQKNRIRIHVSNGSVKQRLMLSSSIILCAGFCLAFALVALLVQKQYQEEFTKRLDASLAIMETQGNKIWANPQKYAREESDRLSAVGQQVRITVLDSNGDVVGDSEQPGDVDDNTVKGNHLGRPEIVQAGKSGRGYNVRLSENAGERFYYAAVRLPNQGYLRAALSIADLDRVTRKFWVGSLMSLLLGLILICTVTWFMADRFTLPIRDLTKVARRISEGDLSGRMQGQYTGEIGDLTHSFNIMAESTEQAVLQTQKKQEQLEGVLQGMDDGVLCVDRNNRIVFLNQRARELLHARDFKEGGILDGSLLIRQLADRMRSAGEAGEGEPARRETLTTGGPKERQYNVYIAPIPGKREDGEVLAVIADVTRMRRLEQLRSEFVANVTHELKTPLTSIRGSIELLRSGDRDEETRRYFYDVLDIEAERLHHLIDDMLVLSQIENAKEDPSARRCNLKEELMATIERLRPVAEKASVALELDADASLYCDCSPTRIGQLFGNLIENAIKYNVPQGRVTVIARQQRHMAIVRVRDTGIGIAQEHLDRLFERFYRVDTSRSREIGGTGLGLSIVKHLAALYHGEVSVESEVGKGSTFTVRLPLSTE</sequence>
<dbReference type="SUPFAM" id="SSF47384">
    <property type="entry name" value="Homodimeric domain of signal transducing histidine kinase"/>
    <property type="match status" value="1"/>
</dbReference>
<keyword evidence="7" id="KW-0902">Two-component regulatory system</keyword>
<dbReference type="SUPFAM" id="SSF55785">
    <property type="entry name" value="PYP-like sensor domain (PAS domain)"/>
    <property type="match status" value="1"/>
</dbReference>
<name>A0A928KS61_9FIRM</name>
<evidence type="ECO:0000256" key="9">
    <source>
        <dbReference type="SAM" id="MobiDB-lite"/>
    </source>
</evidence>
<dbReference type="InterPro" id="IPR004358">
    <property type="entry name" value="Sig_transdc_His_kin-like_C"/>
</dbReference>
<comment type="subcellular location">
    <subcellularLocation>
        <location evidence="2">Membrane</location>
    </subcellularLocation>
</comment>
<dbReference type="PRINTS" id="PR00344">
    <property type="entry name" value="BCTRLSENSOR"/>
</dbReference>
<evidence type="ECO:0000259" key="12">
    <source>
        <dbReference type="PROSITE" id="PS50885"/>
    </source>
</evidence>
<keyword evidence="6" id="KW-0418">Kinase</keyword>
<comment type="catalytic activity">
    <reaction evidence="1">
        <text>ATP + protein L-histidine = ADP + protein N-phospho-L-histidine.</text>
        <dbReference type="EC" id="2.7.13.3"/>
    </reaction>
</comment>
<dbReference type="InterPro" id="IPR050351">
    <property type="entry name" value="BphY/WalK/GraS-like"/>
</dbReference>
<dbReference type="PANTHER" id="PTHR45453:SF1">
    <property type="entry name" value="PHOSPHATE REGULON SENSOR PROTEIN PHOR"/>
    <property type="match status" value="1"/>
</dbReference>
<feature type="region of interest" description="Disordered" evidence="9">
    <location>
        <begin position="104"/>
        <end position="123"/>
    </location>
</feature>
<dbReference type="GO" id="GO:0000155">
    <property type="term" value="F:phosphorelay sensor kinase activity"/>
    <property type="evidence" value="ECO:0007669"/>
    <property type="project" value="InterPro"/>
</dbReference>
<dbReference type="Gene3D" id="1.10.287.130">
    <property type="match status" value="1"/>
</dbReference>
<dbReference type="CDD" id="cd06225">
    <property type="entry name" value="HAMP"/>
    <property type="match status" value="1"/>
</dbReference>
<protein>
    <recommendedName>
        <fullName evidence="3">histidine kinase</fullName>
        <ecNumber evidence="3">2.7.13.3</ecNumber>
    </recommendedName>
</protein>
<dbReference type="InterPro" id="IPR005467">
    <property type="entry name" value="His_kinase_dom"/>
</dbReference>
<dbReference type="Gene3D" id="3.30.565.10">
    <property type="entry name" value="Histidine kinase-like ATPase, C-terminal domain"/>
    <property type="match status" value="1"/>
</dbReference>
<organism evidence="13 14">
    <name type="scientific">Faecalispora sporosphaeroides</name>
    <dbReference type="NCBI Taxonomy" id="1549"/>
    <lineage>
        <taxon>Bacteria</taxon>
        <taxon>Bacillati</taxon>
        <taxon>Bacillota</taxon>
        <taxon>Clostridia</taxon>
        <taxon>Eubacteriales</taxon>
        <taxon>Oscillospiraceae</taxon>
        <taxon>Faecalispora</taxon>
    </lineage>
</organism>
<proteinExistence type="predicted"/>
<dbReference type="CDD" id="cd00075">
    <property type="entry name" value="HATPase"/>
    <property type="match status" value="1"/>
</dbReference>
<evidence type="ECO:0000256" key="5">
    <source>
        <dbReference type="ARBA" id="ARBA00022679"/>
    </source>
</evidence>
<dbReference type="PROSITE" id="PS50885">
    <property type="entry name" value="HAMP"/>
    <property type="match status" value="1"/>
</dbReference>
<evidence type="ECO:0000313" key="13">
    <source>
        <dbReference type="EMBL" id="MBE6833708.1"/>
    </source>
</evidence>
<keyword evidence="4" id="KW-0597">Phosphoprotein</keyword>
<evidence type="ECO:0000256" key="8">
    <source>
        <dbReference type="ARBA" id="ARBA00023136"/>
    </source>
</evidence>
<feature type="transmembrane region" description="Helical" evidence="10">
    <location>
        <begin position="178"/>
        <end position="201"/>
    </location>
</feature>
<dbReference type="CDD" id="cd00082">
    <property type="entry name" value="HisKA"/>
    <property type="match status" value="1"/>
</dbReference>
<dbReference type="SUPFAM" id="SSF158472">
    <property type="entry name" value="HAMP domain-like"/>
    <property type="match status" value="1"/>
</dbReference>
<dbReference type="SMART" id="SM00304">
    <property type="entry name" value="HAMP"/>
    <property type="match status" value="1"/>
</dbReference>
<dbReference type="PANTHER" id="PTHR45453">
    <property type="entry name" value="PHOSPHATE REGULON SENSOR PROTEIN PHOR"/>
    <property type="match status" value="1"/>
</dbReference>
<dbReference type="CDD" id="cd00130">
    <property type="entry name" value="PAS"/>
    <property type="match status" value="1"/>
</dbReference>
<evidence type="ECO:0000256" key="2">
    <source>
        <dbReference type="ARBA" id="ARBA00004370"/>
    </source>
</evidence>
<dbReference type="InterPro" id="IPR000014">
    <property type="entry name" value="PAS"/>
</dbReference>
<feature type="compositionally biased region" description="Basic and acidic residues" evidence="9">
    <location>
        <begin position="328"/>
        <end position="339"/>
    </location>
</feature>
<keyword evidence="8 10" id="KW-0472">Membrane</keyword>
<dbReference type="SMART" id="SM00388">
    <property type="entry name" value="HisKA"/>
    <property type="match status" value="1"/>
</dbReference>
<keyword evidence="5" id="KW-0808">Transferase</keyword>
<dbReference type="Pfam" id="PF00672">
    <property type="entry name" value="HAMP"/>
    <property type="match status" value="1"/>
</dbReference>
<feature type="region of interest" description="Disordered" evidence="9">
    <location>
        <begin position="320"/>
        <end position="339"/>
    </location>
</feature>
<dbReference type="EMBL" id="SVNY01000004">
    <property type="protein sequence ID" value="MBE6833708.1"/>
    <property type="molecule type" value="Genomic_DNA"/>
</dbReference>
<evidence type="ECO:0000259" key="11">
    <source>
        <dbReference type="PROSITE" id="PS50109"/>
    </source>
</evidence>
<feature type="domain" description="Histidine kinase" evidence="11">
    <location>
        <begin position="384"/>
        <end position="600"/>
    </location>
</feature>
<feature type="transmembrane region" description="Helical" evidence="10">
    <location>
        <begin position="20"/>
        <end position="43"/>
    </location>
</feature>
<evidence type="ECO:0000256" key="6">
    <source>
        <dbReference type="ARBA" id="ARBA00022777"/>
    </source>
</evidence>
<keyword evidence="10" id="KW-0812">Transmembrane</keyword>